<proteinExistence type="predicted"/>
<protein>
    <submittedName>
        <fullName evidence="1">Uncharacterized protein</fullName>
    </submittedName>
</protein>
<sequence length="89" mass="10361">MLVNGISGTIDFVSPEVLTTINSLKLSNLIDIKNIKILDELENRGHITKLTIEEELEYLRNLGFLLQNLESHIDKKRLYYDIIIIFLQF</sequence>
<accession>A0A4P2VMU6</accession>
<organism evidence="1 2">
    <name type="scientific">Fluviispira sanaruensis</name>
    <dbReference type="NCBI Taxonomy" id="2493639"/>
    <lineage>
        <taxon>Bacteria</taxon>
        <taxon>Pseudomonadati</taxon>
        <taxon>Bdellovibrionota</taxon>
        <taxon>Oligoflexia</taxon>
        <taxon>Silvanigrellales</taxon>
        <taxon>Silvanigrellaceae</taxon>
        <taxon>Fluviispira</taxon>
    </lineage>
</organism>
<reference evidence="1 2" key="1">
    <citation type="submission" date="2018-12" db="EMBL/GenBank/DDBJ databases">
        <title>Rubrispira sanarue gen. nov., sp., nov., a member of the order Silvanigrellales, isolated from a brackish lake in Hamamatsu Japan.</title>
        <authorList>
            <person name="Maejima Y."/>
            <person name="Iino T."/>
            <person name="Muraguchi Y."/>
            <person name="Fukuda K."/>
            <person name="Nojiri H."/>
            <person name="Ohkuma M."/>
            <person name="Moriuchi R."/>
            <person name="Dohra H."/>
            <person name="Kimbara K."/>
            <person name="Shintani M."/>
        </authorList>
    </citation>
    <scope>NUCLEOTIDE SEQUENCE [LARGE SCALE GENOMIC DNA]</scope>
    <source>
        <strain evidence="1 2">RF1110005</strain>
    </source>
</reference>
<dbReference type="EMBL" id="AP019368">
    <property type="protein sequence ID" value="BBH52829.1"/>
    <property type="molecule type" value="Genomic_DNA"/>
</dbReference>
<gene>
    <name evidence="1" type="ORF">JCM31447_12720</name>
</gene>
<evidence type="ECO:0000313" key="1">
    <source>
        <dbReference type="EMBL" id="BBH52829.1"/>
    </source>
</evidence>
<dbReference type="Proteomes" id="UP000291236">
    <property type="component" value="Chromosome"/>
</dbReference>
<dbReference type="AlphaFoldDB" id="A0A4P2VMU6"/>
<keyword evidence="2" id="KW-1185">Reference proteome</keyword>
<name>A0A4P2VMU6_FLUSA</name>
<evidence type="ECO:0000313" key="2">
    <source>
        <dbReference type="Proteomes" id="UP000291236"/>
    </source>
</evidence>
<dbReference type="RefSeq" id="WP_130607641.1">
    <property type="nucleotide sequence ID" value="NZ_AP019368.1"/>
</dbReference>
<dbReference type="KEGG" id="sbf:JCM31447_12720"/>